<dbReference type="EMBL" id="CM009750">
    <property type="protein sequence ID" value="PUZ69121.1"/>
    <property type="molecule type" value="Genomic_DNA"/>
</dbReference>
<dbReference type="Proteomes" id="UP000244336">
    <property type="component" value="Chromosome 2"/>
</dbReference>
<keyword evidence="1" id="KW-0732">Signal</keyword>
<name>A0A2T7EMR8_9POAL</name>
<evidence type="ECO:0000313" key="2">
    <source>
        <dbReference type="EMBL" id="PUZ69121.1"/>
    </source>
</evidence>
<evidence type="ECO:0000256" key="1">
    <source>
        <dbReference type="SAM" id="SignalP"/>
    </source>
</evidence>
<organism evidence="2 3">
    <name type="scientific">Panicum hallii var. hallii</name>
    <dbReference type="NCBI Taxonomy" id="1504633"/>
    <lineage>
        <taxon>Eukaryota</taxon>
        <taxon>Viridiplantae</taxon>
        <taxon>Streptophyta</taxon>
        <taxon>Embryophyta</taxon>
        <taxon>Tracheophyta</taxon>
        <taxon>Spermatophyta</taxon>
        <taxon>Magnoliopsida</taxon>
        <taxon>Liliopsida</taxon>
        <taxon>Poales</taxon>
        <taxon>Poaceae</taxon>
        <taxon>PACMAD clade</taxon>
        <taxon>Panicoideae</taxon>
        <taxon>Panicodae</taxon>
        <taxon>Paniceae</taxon>
        <taxon>Panicinae</taxon>
        <taxon>Panicum</taxon>
        <taxon>Panicum sect. Panicum</taxon>
    </lineage>
</organism>
<reference evidence="2 3" key="1">
    <citation type="submission" date="2018-04" db="EMBL/GenBank/DDBJ databases">
        <title>WGS assembly of Panicum hallii var. hallii HAL2.</title>
        <authorList>
            <person name="Lovell J."/>
            <person name="Jenkins J."/>
            <person name="Lowry D."/>
            <person name="Mamidi S."/>
            <person name="Sreedasyam A."/>
            <person name="Weng X."/>
            <person name="Barry K."/>
            <person name="Bonette J."/>
            <person name="Campitelli B."/>
            <person name="Daum C."/>
            <person name="Gordon S."/>
            <person name="Gould B."/>
            <person name="Lipzen A."/>
            <person name="MacQueen A."/>
            <person name="Palacio-Mejia J."/>
            <person name="Plott C."/>
            <person name="Shakirov E."/>
            <person name="Shu S."/>
            <person name="Yoshinaga Y."/>
            <person name="Zane M."/>
            <person name="Rokhsar D."/>
            <person name="Grimwood J."/>
            <person name="Schmutz J."/>
            <person name="Juenger T."/>
        </authorList>
    </citation>
    <scope>NUCLEOTIDE SEQUENCE [LARGE SCALE GENOMIC DNA]</scope>
    <source>
        <strain evidence="3">cv. HAL2</strain>
    </source>
</reference>
<proteinExistence type="predicted"/>
<accession>A0A2T7EMR8</accession>
<protein>
    <submittedName>
        <fullName evidence="2">Uncharacterized protein</fullName>
    </submittedName>
</protein>
<keyword evidence="3" id="KW-1185">Reference proteome</keyword>
<feature type="chain" id="PRO_5015558223" evidence="1">
    <location>
        <begin position="27"/>
        <end position="161"/>
    </location>
</feature>
<feature type="signal peptide" evidence="1">
    <location>
        <begin position="1"/>
        <end position="26"/>
    </location>
</feature>
<dbReference type="Gramene" id="PUZ69121">
    <property type="protein sequence ID" value="PUZ69121"/>
    <property type="gene ID" value="GQ55_2G084100"/>
</dbReference>
<gene>
    <name evidence="2" type="ORF">GQ55_2G084100</name>
</gene>
<evidence type="ECO:0000313" key="3">
    <source>
        <dbReference type="Proteomes" id="UP000244336"/>
    </source>
</evidence>
<sequence>MAQKMTILPALFILVLALQSPKELQAKETSEVEQVALGICEVLCKDKAEKGPHCVEMCGLGQRANAAFLEGFTCTSKCPELKDPPAVKACEDGCQKKYEAGLAEVVKACEDGCQKKYEAGLAEVVKACHTICGMGETDPARIETCKKSCTSPAVASTPKRR</sequence>
<dbReference type="AlphaFoldDB" id="A0A2T7EMR8"/>